<gene>
    <name evidence="8" type="ORF">SAMN04488090_4042</name>
</gene>
<accession>A0A1G9VC49</accession>
<dbReference type="EMBL" id="FNGS01000008">
    <property type="protein sequence ID" value="SDM69445.1"/>
    <property type="molecule type" value="Genomic_DNA"/>
</dbReference>
<reference evidence="8 9" key="1">
    <citation type="submission" date="2016-10" db="EMBL/GenBank/DDBJ databases">
        <authorList>
            <person name="de Groot N.N."/>
        </authorList>
    </citation>
    <scope>NUCLEOTIDE SEQUENCE [LARGE SCALE GENOMIC DNA]</scope>
    <source>
        <strain evidence="8 9">DSM 21668</strain>
    </source>
</reference>
<evidence type="ECO:0000256" key="4">
    <source>
        <dbReference type="ARBA" id="ARBA00023136"/>
    </source>
</evidence>
<comment type="similarity">
    <text evidence="2">Belongs to the SusD family.</text>
</comment>
<evidence type="ECO:0000259" key="6">
    <source>
        <dbReference type="Pfam" id="PF07980"/>
    </source>
</evidence>
<protein>
    <submittedName>
        <fullName evidence="8">Starch-binding associating with outer membrane</fullName>
    </submittedName>
</protein>
<comment type="subcellular location">
    <subcellularLocation>
        <location evidence="1">Cell outer membrane</location>
    </subcellularLocation>
</comment>
<dbReference type="STRING" id="563176.SAMN04488090_4042"/>
<feature type="domain" description="SusD-like N-terminal" evidence="7">
    <location>
        <begin position="94"/>
        <end position="219"/>
    </location>
</feature>
<dbReference type="InterPro" id="IPR033985">
    <property type="entry name" value="SusD-like_N"/>
</dbReference>
<evidence type="ECO:0000256" key="3">
    <source>
        <dbReference type="ARBA" id="ARBA00022729"/>
    </source>
</evidence>
<dbReference type="InterPro" id="IPR011990">
    <property type="entry name" value="TPR-like_helical_dom_sf"/>
</dbReference>
<feature type="domain" description="RagB/SusD" evidence="6">
    <location>
        <begin position="301"/>
        <end position="549"/>
    </location>
</feature>
<dbReference type="GO" id="GO:0009279">
    <property type="term" value="C:cell outer membrane"/>
    <property type="evidence" value="ECO:0007669"/>
    <property type="project" value="UniProtKB-SubCell"/>
</dbReference>
<keyword evidence="9" id="KW-1185">Reference proteome</keyword>
<name>A0A1G9VC49_9BACT</name>
<evidence type="ECO:0000313" key="9">
    <source>
        <dbReference type="Proteomes" id="UP000198901"/>
    </source>
</evidence>
<evidence type="ECO:0000256" key="5">
    <source>
        <dbReference type="ARBA" id="ARBA00023237"/>
    </source>
</evidence>
<dbReference type="SUPFAM" id="SSF48452">
    <property type="entry name" value="TPR-like"/>
    <property type="match status" value="1"/>
</dbReference>
<dbReference type="Gene3D" id="1.25.40.390">
    <property type="match status" value="1"/>
</dbReference>
<proteinExistence type="inferred from homology"/>
<dbReference type="InterPro" id="IPR012944">
    <property type="entry name" value="SusD_RagB_dom"/>
</dbReference>
<dbReference type="Pfam" id="PF07980">
    <property type="entry name" value="SusD_RagB"/>
    <property type="match status" value="1"/>
</dbReference>
<evidence type="ECO:0000259" key="7">
    <source>
        <dbReference type="Pfam" id="PF14322"/>
    </source>
</evidence>
<evidence type="ECO:0000256" key="1">
    <source>
        <dbReference type="ARBA" id="ARBA00004442"/>
    </source>
</evidence>
<organism evidence="8 9">
    <name type="scientific">Siphonobacter aquaeclarae</name>
    <dbReference type="NCBI Taxonomy" id="563176"/>
    <lineage>
        <taxon>Bacteria</taxon>
        <taxon>Pseudomonadati</taxon>
        <taxon>Bacteroidota</taxon>
        <taxon>Cytophagia</taxon>
        <taxon>Cytophagales</taxon>
        <taxon>Cytophagaceae</taxon>
        <taxon>Siphonobacter</taxon>
    </lineage>
</organism>
<dbReference type="Proteomes" id="UP000198901">
    <property type="component" value="Unassembled WGS sequence"/>
</dbReference>
<dbReference type="AlphaFoldDB" id="A0A1G9VC49"/>
<evidence type="ECO:0000256" key="2">
    <source>
        <dbReference type="ARBA" id="ARBA00006275"/>
    </source>
</evidence>
<evidence type="ECO:0000313" key="8">
    <source>
        <dbReference type="EMBL" id="SDM69445.1"/>
    </source>
</evidence>
<keyword evidence="3" id="KW-0732">Signal</keyword>
<sequence length="549" mass="61546">MCRTNLSISMKSFTQYVVIALTMAVALPACNVERLPETSISDQTYWRSEGDLKTAANYLYTFLPAWGNDDVWSDDAFGLAANNISDGTRLAPATDGNYNTNYNLIRAANNIVEKAPRAAAAASQSAIDRYTAEARFFRAWGYFNLVQRYGDVPLILKTLTENSPELSAPASPRAAIFDQIYQDLDFAAAKLPTHTTLGTADYGRISNTSALAFKARVALFEGTRAKYHNYGEPAKHLKAAADAAKAVIDSKQHDLFSGAYFDLFQMAGEGRQNRENIIVKQYGVSLTERVLTHSYYRSSLENGNLNPTKSLADSYLMKDGLPIGVSPLYKAPVVSTDVFVDRDTRMSDTFMKKGDPMMTTKPIFDIANLVFNKTGFMFRKTANIDDWNTSASTIDRPILRYAEVLVTYAEALYELNGSINDADLDLTVNRLRQRGGVAKLTNAFATTNNLNIRDEIRRERRVELAQEGFRYWDLMRWKTAEVELPKAVLGNYFFKAEFGTIASVRLTPDNYILVQDASFRKFDPAKDYLWPLPINEIALNPALNQNPKW</sequence>
<dbReference type="Pfam" id="PF14322">
    <property type="entry name" value="SusD-like_3"/>
    <property type="match status" value="1"/>
</dbReference>
<keyword evidence="5" id="KW-0998">Cell outer membrane</keyword>
<keyword evidence="4" id="KW-0472">Membrane</keyword>